<dbReference type="Proteomes" id="UP000753961">
    <property type="component" value="Unassembled WGS sequence"/>
</dbReference>
<gene>
    <name evidence="3" type="ORF">KUV50_16735</name>
</gene>
<evidence type="ECO:0008006" key="5">
    <source>
        <dbReference type="Google" id="ProtNLM"/>
    </source>
</evidence>
<dbReference type="InterPro" id="IPR006660">
    <property type="entry name" value="Arsenate_reductase-like"/>
</dbReference>
<dbReference type="AlphaFoldDB" id="A0A953LBI7"/>
<evidence type="ECO:0000256" key="1">
    <source>
        <dbReference type="ARBA" id="ARBA00007198"/>
    </source>
</evidence>
<organism evidence="3 4">
    <name type="scientific">Membranihabitans marinus</name>
    <dbReference type="NCBI Taxonomy" id="1227546"/>
    <lineage>
        <taxon>Bacteria</taxon>
        <taxon>Pseudomonadati</taxon>
        <taxon>Bacteroidota</taxon>
        <taxon>Saprospiria</taxon>
        <taxon>Saprospirales</taxon>
        <taxon>Saprospiraceae</taxon>
        <taxon>Membranihabitans</taxon>
    </lineage>
</organism>
<evidence type="ECO:0000313" key="4">
    <source>
        <dbReference type="Proteomes" id="UP000753961"/>
    </source>
</evidence>
<keyword evidence="4" id="KW-1185">Reference proteome</keyword>
<dbReference type="PANTHER" id="PTHR30041">
    <property type="entry name" value="ARSENATE REDUCTASE"/>
    <property type="match status" value="1"/>
</dbReference>
<sequence>MTITVWHLSTCSTCSRILKELGLSDSNATLKDIKTDPVTKEELESMKANVGSYKALINGRSMQFRTMDKKARDLGEDEAKELLLSHYAFLKRPVIKIDDTYFVGNSKKIVAAAKSKLNHD</sequence>
<dbReference type="RefSeq" id="WP_222581341.1">
    <property type="nucleotide sequence ID" value="NZ_JAHVHU010000018.1"/>
</dbReference>
<dbReference type="PANTHER" id="PTHR30041:SF8">
    <property type="entry name" value="PROTEIN YFFB"/>
    <property type="match status" value="1"/>
</dbReference>
<dbReference type="InterPro" id="IPR036249">
    <property type="entry name" value="Thioredoxin-like_sf"/>
</dbReference>
<dbReference type="Pfam" id="PF03960">
    <property type="entry name" value="ArsC"/>
    <property type="match status" value="1"/>
</dbReference>
<dbReference type="Gene3D" id="3.40.30.10">
    <property type="entry name" value="Glutaredoxin"/>
    <property type="match status" value="1"/>
</dbReference>
<evidence type="ECO:0000256" key="2">
    <source>
        <dbReference type="PROSITE-ProRule" id="PRU01282"/>
    </source>
</evidence>
<name>A0A953LBI7_9BACT</name>
<protein>
    <recommendedName>
        <fullName evidence="5">Arsenate reductase</fullName>
    </recommendedName>
</protein>
<evidence type="ECO:0000313" key="3">
    <source>
        <dbReference type="EMBL" id="MBY5959803.1"/>
    </source>
</evidence>
<dbReference type="SUPFAM" id="SSF52833">
    <property type="entry name" value="Thioredoxin-like"/>
    <property type="match status" value="1"/>
</dbReference>
<dbReference type="EMBL" id="JAHVHU010000018">
    <property type="protein sequence ID" value="MBY5959803.1"/>
    <property type="molecule type" value="Genomic_DNA"/>
</dbReference>
<reference evidence="3" key="1">
    <citation type="submission" date="2021-06" db="EMBL/GenBank/DDBJ databases">
        <title>44 bacteria genomes isolated from Dapeng, Shenzhen.</title>
        <authorList>
            <person name="Zheng W."/>
            <person name="Yu S."/>
            <person name="Huang Y."/>
        </authorList>
    </citation>
    <scope>NUCLEOTIDE SEQUENCE</scope>
    <source>
        <strain evidence="3">DP5N28-2</strain>
    </source>
</reference>
<dbReference type="PROSITE" id="PS51353">
    <property type="entry name" value="ARSC"/>
    <property type="match status" value="1"/>
</dbReference>
<proteinExistence type="inferred from homology"/>
<accession>A0A953LBI7</accession>
<comment type="similarity">
    <text evidence="1 2">Belongs to the ArsC family.</text>
</comment>
<comment type="caution">
    <text evidence="3">The sequence shown here is derived from an EMBL/GenBank/DDBJ whole genome shotgun (WGS) entry which is preliminary data.</text>
</comment>